<dbReference type="InterPro" id="IPR007272">
    <property type="entry name" value="Sulf_transp_TsuA/YedE"/>
</dbReference>
<feature type="transmembrane region" description="Helical" evidence="1">
    <location>
        <begin position="177"/>
        <end position="196"/>
    </location>
</feature>
<dbReference type="Pfam" id="PF04143">
    <property type="entry name" value="Sulf_transp"/>
    <property type="match status" value="1"/>
</dbReference>
<dbReference type="OrthoDB" id="9794165at2"/>
<dbReference type="RefSeq" id="WP_143288679.1">
    <property type="nucleotide sequence ID" value="NZ_BDGJ01000042.1"/>
</dbReference>
<comment type="caution">
    <text evidence="2">The sequence shown here is derived from an EMBL/GenBank/DDBJ whole genome shotgun (WGS) entry which is preliminary data.</text>
</comment>
<protein>
    <submittedName>
        <fullName evidence="2">Uncharacterized protein</fullName>
    </submittedName>
</protein>
<organism evidence="2 3">
    <name type="scientific">Calderihabitans maritimus</name>
    <dbReference type="NCBI Taxonomy" id="1246530"/>
    <lineage>
        <taxon>Bacteria</taxon>
        <taxon>Bacillati</taxon>
        <taxon>Bacillota</taxon>
        <taxon>Clostridia</taxon>
        <taxon>Neomoorellales</taxon>
        <taxon>Calderihabitantaceae</taxon>
        <taxon>Calderihabitans</taxon>
    </lineage>
</organism>
<gene>
    <name evidence="2" type="ORF">KKC1_11850</name>
</gene>
<keyword evidence="3" id="KW-1185">Reference proteome</keyword>
<sequence>MKKNQFHFFLLTFLAVILTGLTLAHFSPLKAVYWFFGLGFGFVIQRSRFCFASAFRDPILFGTLSLTKAVLLMLIISTIGFAAIQYNFFVQGLTIPGKIYPVGLNTALGGFLFGLGMILAGGCVCSCLARIGEGSVIYLWTLAGLISGSLLCIWSFGWWEQALPVWRPVFFPDYLGWGPALIAQVTVLAGIYFILCRMERSSIDKRGKVQRGNPQT</sequence>
<evidence type="ECO:0000313" key="3">
    <source>
        <dbReference type="Proteomes" id="UP000197032"/>
    </source>
</evidence>
<dbReference type="EMBL" id="BDGJ01000042">
    <property type="protein sequence ID" value="GAW92025.1"/>
    <property type="molecule type" value="Genomic_DNA"/>
</dbReference>
<dbReference type="AlphaFoldDB" id="A0A1Z5HRS1"/>
<name>A0A1Z5HRS1_9FIRM</name>
<keyword evidence="1" id="KW-0812">Transmembrane</keyword>
<evidence type="ECO:0000256" key="1">
    <source>
        <dbReference type="SAM" id="Phobius"/>
    </source>
</evidence>
<feature type="transmembrane region" description="Helical" evidence="1">
    <location>
        <begin position="34"/>
        <end position="54"/>
    </location>
</feature>
<evidence type="ECO:0000313" key="2">
    <source>
        <dbReference type="EMBL" id="GAW92025.1"/>
    </source>
</evidence>
<accession>A0A1Z5HRS1</accession>
<keyword evidence="1" id="KW-1133">Transmembrane helix</keyword>
<feature type="transmembrane region" description="Helical" evidence="1">
    <location>
        <begin position="66"/>
        <end position="88"/>
    </location>
</feature>
<dbReference type="Proteomes" id="UP000197032">
    <property type="component" value="Unassembled WGS sequence"/>
</dbReference>
<feature type="transmembrane region" description="Helical" evidence="1">
    <location>
        <begin position="136"/>
        <end position="157"/>
    </location>
</feature>
<keyword evidence="1" id="KW-0472">Membrane</keyword>
<reference evidence="3" key="1">
    <citation type="journal article" date="2017" name="Appl. Environ. Microbiol.">
        <title>Genomic analysis of Calderihabitans maritimus KKC1, a thermophilic hydrogenogenic carboxydotrophic bacterium isolated from marine sediment.</title>
        <authorList>
            <person name="Omae K."/>
            <person name="Yoneda Y."/>
            <person name="Fukuyama Y."/>
            <person name="Yoshida T."/>
            <person name="Sako Y."/>
        </authorList>
    </citation>
    <scope>NUCLEOTIDE SEQUENCE [LARGE SCALE GENOMIC DNA]</scope>
    <source>
        <strain evidence="3">KKC1</strain>
    </source>
</reference>
<proteinExistence type="predicted"/>
<feature type="transmembrane region" description="Helical" evidence="1">
    <location>
        <begin position="108"/>
        <end position="129"/>
    </location>
</feature>